<evidence type="ECO:0000256" key="2">
    <source>
        <dbReference type="SAM" id="Phobius"/>
    </source>
</evidence>
<dbReference type="Proteomes" id="UP000095284">
    <property type="component" value="Unplaced"/>
</dbReference>
<feature type="transmembrane region" description="Helical" evidence="2">
    <location>
        <begin position="206"/>
        <end position="226"/>
    </location>
</feature>
<keyword evidence="2" id="KW-0812">Transmembrane</keyword>
<keyword evidence="2" id="KW-0472">Membrane</keyword>
<evidence type="ECO:0000313" key="3">
    <source>
        <dbReference type="EMBL" id="CAD5227705.1"/>
    </source>
</evidence>
<sequence length="227" mass="25841">MLNSTRRRRAADHPRSQSLDELEANRARAIAEREGNITSQCGSCSQDSGCKAEGCALRKRGCEDGCTKCQSSTQPNQNGCTMKRECHGGCRDKCARPARLRFRQHKPKEDFKWKSINELRADEYKERLRLVVEEQNAREDAERNKFGPPPPPAIISLVSSTPWAPNVHVKEPKELSYEAWSKEEEHFAPKRNGSQLKKRSEGNFEIVVLVLFYSYFSIVLITVLAFV</sequence>
<dbReference type="EMBL" id="CAJFDI010000004">
    <property type="protein sequence ID" value="CAD5227705.1"/>
    <property type="molecule type" value="Genomic_DNA"/>
</dbReference>
<evidence type="ECO:0000313" key="5">
    <source>
        <dbReference type="Proteomes" id="UP000095284"/>
    </source>
</evidence>
<evidence type="ECO:0000313" key="4">
    <source>
        <dbReference type="EMBL" id="CAG9118108.1"/>
    </source>
</evidence>
<feature type="region of interest" description="Disordered" evidence="1">
    <location>
        <begin position="1"/>
        <end position="26"/>
    </location>
</feature>
<protein>
    <submittedName>
        <fullName evidence="3">(pine wood nematode) hypothetical protein</fullName>
    </submittedName>
</protein>
<keyword evidence="6" id="KW-1185">Reference proteome</keyword>
<dbReference type="WBParaSite" id="BXY_0174900.1">
    <property type="protein sequence ID" value="BXY_0174900.1"/>
    <property type="gene ID" value="BXY_0174900"/>
</dbReference>
<proteinExistence type="predicted"/>
<reference evidence="4" key="2">
    <citation type="submission" date="2020-08" db="EMBL/GenBank/DDBJ databases">
        <authorList>
            <person name="Kikuchi T."/>
        </authorList>
    </citation>
    <scope>NUCLEOTIDE SEQUENCE</scope>
    <source>
        <strain evidence="3">Ka4C1</strain>
    </source>
</reference>
<dbReference type="OrthoDB" id="10672959at2759"/>
<gene>
    <name evidence="3" type="ORF">BXYJ_LOCUS10083</name>
</gene>
<name>A0A1I7RM14_BURXY</name>
<keyword evidence="2" id="KW-1133">Transmembrane helix</keyword>
<dbReference type="Proteomes" id="UP000582659">
    <property type="component" value="Unassembled WGS sequence"/>
</dbReference>
<organism evidence="5 7">
    <name type="scientific">Bursaphelenchus xylophilus</name>
    <name type="common">Pinewood nematode worm</name>
    <name type="synonym">Aphelenchoides xylophilus</name>
    <dbReference type="NCBI Taxonomy" id="6326"/>
    <lineage>
        <taxon>Eukaryota</taxon>
        <taxon>Metazoa</taxon>
        <taxon>Ecdysozoa</taxon>
        <taxon>Nematoda</taxon>
        <taxon>Chromadorea</taxon>
        <taxon>Rhabditida</taxon>
        <taxon>Tylenchina</taxon>
        <taxon>Tylenchomorpha</taxon>
        <taxon>Aphelenchoidea</taxon>
        <taxon>Aphelenchoididae</taxon>
        <taxon>Bursaphelenchus</taxon>
    </lineage>
</organism>
<evidence type="ECO:0000256" key="1">
    <source>
        <dbReference type="SAM" id="MobiDB-lite"/>
    </source>
</evidence>
<reference evidence="7" key="1">
    <citation type="submission" date="2016-11" db="UniProtKB">
        <authorList>
            <consortium name="WormBaseParasite"/>
        </authorList>
    </citation>
    <scope>IDENTIFICATION</scope>
</reference>
<accession>A0A1I7RM14</accession>
<dbReference type="EMBL" id="CAJFCV020000004">
    <property type="protein sequence ID" value="CAG9118108.1"/>
    <property type="molecule type" value="Genomic_DNA"/>
</dbReference>
<evidence type="ECO:0000313" key="6">
    <source>
        <dbReference type="Proteomes" id="UP000659654"/>
    </source>
</evidence>
<dbReference type="AlphaFoldDB" id="A0A1I7RM14"/>
<evidence type="ECO:0000313" key="7">
    <source>
        <dbReference type="WBParaSite" id="BXY_0174900.1"/>
    </source>
</evidence>
<dbReference type="Proteomes" id="UP000659654">
    <property type="component" value="Unassembled WGS sequence"/>
</dbReference>
<feature type="compositionally biased region" description="Basic residues" evidence="1">
    <location>
        <begin position="1"/>
        <end position="10"/>
    </location>
</feature>